<comment type="caution">
    <text evidence="2">The sequence shown here is derived from an EMBL/GenBank/DDBJ whole genome shotgun (WGS) entry which is preliminary data.</text>
</comment>
<dbReference type="EMBL" id="JAHRHJ020000007">
    <property type="protein sequence ID" value="KAH9308734.1"/>
    <property type="molecule type" value="Genomic_DNA"/>
</dbReference>
<gene>
    <name evidence="2" type="ORF">KI387_036645</name>
</gene>
<evidence type="ECO:0000256" key="1">
    <source>
        <dbReference type="SAM" id="MobiDB-lite"/>
    </source>
</evidence>
<keyword evidence="3" id="KW-1185">Reference proteome</keyword>
<sequence>TKISTPLTEEEVMTQTLVSEPSTADVTSTRRQLQKEPKMEKNDEVPQSADPAKEVMMESTTEVTRKIKT</sequence>
<feature type="region of interest" description="Disordered" evidence="1">
    <location>
        <begin position="1"/>
        <end position="69"/>
    </location>
</feature>
<feature type="non-terminal residue" evidence="2">
    <location>
        <position position="1"/>
    </location>
</feature>
<proteinExistence type="predicted"/>
<protein>
    <submittedName>
        <fullName evidence="2">Uncharacterized protein</fullName>
    </submittedName>
</protein>
<dbReference type="AlphaFoldDB" id="A0AA38KTS5"/>
<accession>A0AA38KTS5</accession>
<feature type="non-terminal residue" evidence="2">
    <location>
        <position position="69"/>
    </location>
</feature>
<evidence type="ECO:0000313" key="2">
    <source>
        <dbReference type="EMBL" id="KAH9308734.1"/>
    </source>
</evidence>
<reference evidence="2 3" key="1">
    <citation type="journal article" date="2021" name="Nat. Plants">
        <title>The Taxus genome provides insights into paclitaxel biosynthesis.</title>
        <authorList>
            <person name="Xiong X."/>
            <person name="Gou J."/>
            <person name="Liao Q."/>
            <person name="Li Y."/>
            <person name="Zhou Q."/>
            <person name="Bi G."/>
            <person name="Li C."/>
            <person name="Du R."/>
            <person name="Wang X."/>
            <person name="Sun T."/>
            <person name="Guo L."/>
            <person name="Liang H."/>
            <person name="Lu P."/>
            <person name="Wu Y."/>
            <person name="Zhang Z."/>
            <person name="Ro D.K."/>
            <person name="Shang Y."/>
            <person name="Huang S."/>
            <person name="Yan J."/>
        </authorList>
    </citation>
    <scope>NUCLEOTIDE SEQUENCE [LARGE SCALE GENOMIC DNA]</scope>
    <source>
        <strain evidence="2">Ta-2019</strain>
    </source>
</reference>
<name>A0AA38KTS5_TAXCH</name>
<feature type="compositionally biased region" description="Basic and acidic residues" evidence="1">
    <location>
        <begin position="33"/>
        <end position="44"/>
    </location>
</feature>
<evidence type="ECO:0000313" key="3">
    <source>
        <dbReference type="Proteomes" id="UP000824469"/>
    </source>
</evidence>
<dbReference type="Proteomes" id="UP000824469">
    <property type="component" value="Unassembled WGS sequence"/>
</dbReference>
<organism evidence="2 3">
    <name type="scientific">Taxus chinensis</name>
    <name type="common">Chinese yew</name>
    <name type="synonym">Taxus wallichiana var. chinensis</name>
    <dbReference type="NCBI Taxonomy" id="29808"/>
    <lineage>
        <taxon>Eukaryota</taxon>
        <taxon>Viridiplantae</taxon>
        <taxon>Streptophyta</taxon>
        <taxon>Embryophyta</taxon>
        <taxon>Tracheophyta</taxon>
        <taxon>Spermatophyta</taxon>
        <taxon>Pinopsida</taxon>
        <taxon>Pinidae</taxon>
        <taxon>Conifers II</taxon>
        <taxon>Cupressales</taxon>
        <taxon>Taxaceae</taxon>
        <taxon>Taxus</taxon>
    </lineage>
</organism>
<feature type="compositionally biased region" description="Polar residues" evidence="1">
    <location>
        <begin position="1"/>
        <end position="31"/>
    </location>
</feature>